<evidence type="ECO:0000256" key="1">
    <source>
        <dbReference type="ARBA" id="ARBA00022460"/>
    </source>
</evidence>
<dbReference type="GO" id="GO:0031012">
    <property type="term" value="C:extracellular matrix"/>
    <property type="evidence" value="ECO:0007669"/>
    <property type="project" value="TreeGrafter"/>
</dbReference>
<name>A0A9N9SBV1_PHACE</name>
<dbReference type="PRINTS" id="PR00947">
    <property type="entry name" value="CUTICLE"/>
</dbReference>
<organism evidence="4 5">
    <name type="scientific">Phaedon cochleariae</name>
    <name type="common">Mustard beetle</name>
    <dbReference type="NCBI Taxonomy" id="80249"/>
    <lineage>
        <taxon>Eukaryota</taxon>
        <taxon>Metazoa</taxon>
        <taxon>Ecdysozoa</taxon>
        <taxon>Arthropoda</taxon>
        <taxon>Hexapoda</taxon>
        <taxon>Insecta</taxon>
        <taxon>Pterygota</taxon>
        <taxon>Neoptera</taxon>
        <taxon>Endopterygota</taxon>
        <taxon>Coleoptera</taxon>
        <taxon>Polyphaga</taxon>
        <taxon>Cucujiformia</taxon>
        <taxon>Chrysomeloidea</taxon>
        <taxon>Chrysomelidae</taxon>
        <taxon>Chrysomelinae</taxon>
        <taxon>Chrysomelini</taxon>
        <taxon>Phaedon</taxon>
    </lineage>
</organism>
<reference evidence="4" key="1">
    <citation type="submission" date="2022-01" db="EMBL/GenBank/DDBJ databases">
        <authorList>
            <person name="King R."/>
        </authorList>
    </citation>
    <scope>NUCLEOTIDE SEQUENCE</scope>
</reference>
<dbReference type="PANTHER" id="PTHR12236">
    <property type="entry name" value="STRUCTURAL CONTITUENT OF CUTICLE"/>
    <property type="match status" value="1"/>
</dbReference>
<evidence type="ECO:0000313" key="5">
    <source>
        <dbReference type="Proteomes" id="UP001153737"/>
    </source>
</evidence>
<dbReference type="OrthoDB" id="7789829at2759"/>
<dbReference type="GO" id="GO:0042302">
    <property type="term" value="F:structural constituent of cuticle"/>
    <property type="evidence" value="ECO:0007669"/>
    <property type="project" value="UniProtKB-UniRule"/>
</dbReference>
<feature type="chain" id="PRO_5040305630" description="Cuticular protein" evidence="3">
    <location>
        <begin position="21"/>
        <end position="188"/>
    </location>
</feature>
<dbReference type="InterPro" id="IPR051217">
    <property type="entry name" value="Insect_Cuticle_Struc_Prot"/>
</dbReference>
<proteinExistence type="predicted"/>
<dbReference type="InterPro" id="IPR000618">
    <property type="entry name" value="Insect_cuticle"/>
</dbReference>
<dbReference type="PROSITE" id="PS51155">
    <property type="entry name" value="CHIT_BIND_RR_2"/>
    <property type="match status" value="1"/>
</dbReference>
<accession>A0A9N9SBV1</accession>
<gene>
    <name evidence="4" type="ORF">PHAECO_LOCUS2061</name>
</gene>
<dbReference type="InterPro" id="IPR031311">
    <property type="entry name" value="CHIT_BIND_RR_consensus"/>
</dbReference>
<keyword evidence="5" id="KW-1185">Reference proteome</keyword>
<evidence type="ECO:0000313" key="4">
    <source>
        <dbReference type="EMBL" id="CAG9814354.1"/>
    </source>
</evidence>
<dbReference type="AlphaFoldDB" id="A0A9N9SBV1"/>
<reference evidence="4" key="2">
    <citation type="submission" date="2022-10" db="EMBL/GenBank/DDBJ databases">
        <authorList>
            <consortium name="ENA_rothamsted_submissions"/>
            <consortium name="culmorum"/>
            <person name="King R."/>
        </authorList>
    </citation>
    <scope>NUCLEOTIDE SEQUENCE</scope>
</reference>
<evidence type="ECO:0000256" key="3">
    <source>
        <dbReference type="SAM" id="SignalP"/>
    </source>
</evidence>
<dbReference type="PANTHER" id="PTHR12236:SF75">
    <property type="entry name" value="CUTICULAR PROTEIN 62BB, ISOFORM A"/>
    <property type="match status" value="1"/>
</dbReference>
<dbReference type="PROSITE" id="PS00233">
    <property type="entry name" value="CHIT_BIND_RR_1"/>
    <property type="match status" value="1"/>
</dbReference>
<evidence type="ECO:0008006" key="6">
    <source>
        <dbReference type="Google" id="ProtNLM"/>
    </source>
</evidence>
<protein>
    <recommendedName>
        <fullName evidence="6">Cuticular protein</fullName>
    </recommendedName>
</protein>
<dbReference type="Proteomes" id="UP001153737">
    <property type="component" value="Chromosome 10"/>
</dbReference>
<dbReference type="EMBL" id="OU896716">
    <property type="protein sequence ID" value="CAG9814354.1"/>
    <property type="molecule type" value="Genomic_DNA"/>
</dbReference>
<feature type="signal peptide" evidence="3">
    <location>
        <begin position="1"/>
        <end position="20"/>
    </location>
</feature>
<dbReference type="Pfam" id="PF00379">
    <property type="entry name" value="Chitin_bind_4"/>
    <property type="match status" value="1"/>
</dbReference>
<evidence type="ECO:0000256" key="2">
    <source>
        <dbReference type="PROSITE-ProRule" id="PRU00497"/>
    </source>
</evidence>
<keyword evidence="3" id="KW-0732">Signal</keyword>
<keyword evidence="1 2" id="KW-0193">Cuticle</keyword>
<dbReference type="GO" id="GO:0005615">
    <property type="term" value="C:extracellular space"/>
    <property type="evidence" value="ECO:0007669"/>
    <property type="project" value="TreeGrafter"/>
</dbReference>
<sequence>MSLTKFLILIFLLVNREVLGGAITEVPTEDYTGTDDYYSHPRYAFKYGVSDPTTGDVKSQKEIRDGDVVKGQYSLVEPDGTVRTVDYIADPVNGFNAVVSKSAPSVHHVERESPVVPRVVPRVVPPVLPAAYVDLRYPKRVIARPVIKYTTALGYGGDGYYNDIYDGYGYVDRYDVNGYYGDANGQSY</sequence>